<accession>A0A9P9EIS4</accession>
<evidence type="ECO:0000256" key="3">
    <source>
        <dbReference type="ARBA" id="ARBA00022833"/>
    </source>
</evidence>
<name>A0A9P9EIS4_9PLEO</name>
<keyword evidence="3" id="KW-0862">Zinc</keyword>
<dbReference type="AlphaFoldDB" id="A0A9P9EIS4"/>
<dbReference type="SMART" id="SM00184">
    <property type="entry name" value="RING"/>
    <property type="match status" value="1"/>
</dbReference>
<evidence type="ECO:0000313" key="6">
    <source>
        <dbReference type="EMBL" id="KAH7138433.1"/>
    </source>
</evidence>
<reference evidence="6" key="1">
    <citation type="journal article" date="2021" name="Nat. Commun.">
        <title>Genetic determinants of endophytism in the Arabidopsis root mycobiome.</title>
        <authorList>
            <person name="Mesny F."/>
            <person name="Miyauchi S."/>
            <person name="Thiergart T."/>
            <person name="Pickel B."/>
            <person name="Atanasova L."/>
            <person name="Karlsson M."/>
            <person name="Huettel B."/>
            <person name="Barry K.W."/>
            <person name="Haridas S."/>
            <person name="Chen C."/>
            <person name="Bauer D."/>
            <person name="Andreopoulos W."/>
            <person name="Pangilinan J."/>
            <person name="LaButti K."/>
            <person name="Riley R."/>
            <person name="Lipzen A."/>
            <person name="Clum A."/>
            <person name="Drula E."/>
            <person name="Henrissat B."/>
            <person name="Kohler A."/>
            <person name="Grigoriev I.V."/>
            <person name="Martin F.M."/>
            <person name="Hacquard S."/>
        </authorList>
    </citation>
    <scope>NUCLEOTIDE SEQUENCE</scope>
    <source>
        <strain evidence="6">MPI-CAGE-CH-0243</strain>
    </source>
</reference>
<dbReference type="GO" id="GO:0008270">
    <property type="term" value="F:zinc ion binding"/>
    <property type="evidence" value="ECO:0007669"/>
    <property type="project" value="UniProtKB-KW"/>
</dbReference>
<evidence type="ECO:0000256" key="4">
    <source>
        <dbReference type="PROSITE-ProRule" id="PRU00175"/>
    </source>
</evidence>
<proteinExistence type="predicted"/>
<dbReference type="CDD" id="cd16448">
    <property type="entry name" value="RING-H2"/>
    <property type="match status" value="1"/>
</dbReference>
<dbReference type="Pfam" id="PF13639">
    <property type="entry name" value="zf-RING_2"/>
    <property type="match status" value="1"/>
</dbReference>
<dbReference type="SUPFAM" id="SSF57850">
    <property type="entry name" value="RING/U-box"/>
    <property type="match status" value="1"/>
</dbReference>
<keyword evidence="7" id="KW-1185">Reference proteome</keyword>
<keyword evidence="2 4" id="KW-0863">Zinc-finger</keyword>
<protein>
    <recommendedName>
        <fullName evidence="5">RING-type domain-containing protein</fullName>
    </recommendedName>
</protein>
<evidence type="ECO:0000256" key="2">
    <source>
        <dbReference type="ARBA" id="ARBA00022771"/>
    </source>
</evidence>
<dbReference type="EMBL" id="JAGMWT010000001">
    <property type="protein sequence ID" value="KAH7138433.1"/>
    <property type="molecule type" value="Genomic_DNA"/>
</dbReference>
<dbReference type="PROSITE" id="PS50089">
    <property type="entry name" value="ZF_RING_2"/>
    <property type="match status" value="1"/>
</dbReference>
<dbReference type="Proteomes" id="UP000700596">
    <property type="component" value="Unassembled WGS sequence"/>
</dbReference>
<dbReference type="PANTHER" id="PTHR45969">
    <property type="entry name" value="RING ZINC FINGER PROTEIN-RELATED"/>
    <property type="match status" value="1"/>
</dbReference>
<evidence type="ECO:0000256" key="1">
    <source>
        <dbReference type="ARBA" id="ARBA00022723"/>
    </source>
</evidence>
<dbReference type="OrthoDB" id="3801318at2759"/>
<gene>
    <name evidence="6" type="ORF">B0J11DRAFT_500659</name>
</gene>
<comment type="caution">
    <text evidence="6">The sequence shown here is derived from an EMBL/GenBank/DDBJ whole genome shotgun (WGS) entry which is preliminary data.</text>
</comment>
<dbReference type="InterPro" id="IPR013083">
    <property type="entry name" value="Znf_RING/FYVE/PHD"/>
</dbReference>
<sequence>MFSDPNTFTHFLLNKLEGIPATDCKDSDCAICLNQLNDSHDTPVPVRAHPCNHVFHSTCLLTWLEDAESCPMCRHSFFEDDYAQKIYPPWFTANLEFTVQDGEQRLDQAAWQRFLAAATTVEEFTRRQKLTPVYFRALDGGSVSLSLEGDEPEWKLDASEQGLPGAKVIYTFDYSAGLLAKDFRPWRYWADKRFPGAKQEEREYWKQLPDGSFHLVRSSLDTQTLEGVMALEDKFS</sequence>
<evidence type="ECO:0000313" key="7">
    <source>
        <dbReference type="Proteomes" id="UP000700596"/>
    </source>
</evidence>
<keyword evidence="1" id="KW-0479">Metal-binding</keyword>
<evidence type="ECO:0000259" key="5">
    <source>
        <dbReference type="PROSITE" id="PS50089"/>
    </source>
</evidence>
<feature type="domain" description="RING-type" evidence="5">
    <location>
        <begin position="29"/>
        <end position="74"/>
    </location>
</feature>
<dbReference type="Gene3D" id="3.30.40.10">
    <property type="entry name" value="Zinc/RING finger domain, C3HC4 (zinc finger)"/>
    <property type="match status" value="1"/>
</dbReference>
<dbReference type="InterPro" id="IPR001841">
    <property type="entry name" value="Znf_RING"/>
</dbReference>
<organism evidence="6 7">
    <name type="scientific">Dendryphion nanum</name>
    <dbReference type="NCBI Taxonomy" id="256645"/>
    <lineage>
        <taxon>Eukaryota</taxon>
        <taxon>Fungi</taxon>
        <taxon>Dikarya</taxon>
        <taxon>Ascomycota</taxon>
        <taxon>Pezizomycotina</taxon>
        <taxon>Dothideomycetes</taxon>
        <taxon>Pleosporomycetidae</taxon>
        <taxon>Pleosporales</taxon>
        <taxon>Torulaceae</taxon>
        <taxon>Dendryphion</taxon>
    </lineage>
</organism>